<dbReference type="InterPro" id="IPR036318">
    <property type="entry name" value="FAD-bd_PCMH-like_sf"/>
</dbReference>
<feature type="active site" evidence="16">
    <location>
        <position position="295"/>
    </location>
</feature>
<evidence type="ECO:0000256" key="4">
    <source>
        <dbReference type="ARBA" id="ARBA00004752"/>
    </source>
</evidence>
<evidence type="ECO:0000256" key="11">
    <source>
        <dbReference type="ARBA" id="ARBA00022984"/>
    </source>
</evidence>
<dbReference type="Proteomes" id="UP000658131">
    <property type="component" value="Unassembled WGS sequence"/>
</dbReference>
<dbReference type="SUPFAM" id="SSF56176">
    <property type="entry name" value="FAD-binding/transporter-associated domain-like"/>
    <property type="match status" value="1"/>
</dbReference>
<dbReference type="Gene3D" id="3.30.43.10">
    <property type="entry name" value="Uridine Diphospho-n-acetylenolpyruvylglucosamine Reductase, domain 2"/>
    <property type="match status" value="1"/>
</dbReference>
<comment type="pathway">
    <text evidence="4 16">Cell wall biogenesis; peptidoglycan biosynthesis.</text>
</comment>
<dbReference type="Gene3D" id="3.90.78.10">
    <property type="entry name" value="UDP-N-acetylenolpyruvoylglucosamine reductase, C-terminal domain"/>
    <property type="match status" value="1"/>
</dbReference>
<proteinExistence type="inferred from homology"/>
<dbReference type="GO" id="GO:0008762">
    <property type="term" value="F:UDP-N-acetylmuramate dehydrogenase activity"/>
    <property type="evidence" value="ECO:0007669"/>
    <property type="project" value="UniProtKB-EC"/>
</dbReference>
<feature type="domain" description="FAD-binding PCMH-type" evidence="17">
    <location>
        <begin position="31"/>
        <end position="196"/>
    </location>
</feature>
<feature type="active site" evidence="16">
    <location>
        <position position="176"/>
    </location>
</feature>
<dbReference type="InterPro" id="IPR016166">
    <property type="entry name" value="FAD-bd_PCMH"/>
</dbReference>
<dbReference type="EMBL" id="JACRTB010000028">
    <property type="protein sequence ID" value="MBC8577361.1"/>
    <property type="molecule type" value="Genomic_DNA"/>
</dbReference>
<evidence type="ECO:0000256" key="13">
    <source>
        <dbReference type="ARBA" id="ARBA00023306"/>
    </source>
</evidence>
<reference evidence="18 19" key="1">
    <citation type="submission" date="2020-08" db="EMBL/GenBank/DDBJ databases">
        <title>Genome public.</title>
        <authorList>
            <person name="Liu C."/>
            <person name="Sun Q."/>
        </authorList>
    </citation>
    <scope>NUCLEOTIDE SEQUENCE [LARGE SCALE GENOMIC DNA]</scope>
    <source>
        <strain evidence="18 19">BX1</strain>
    </source>
</reference>
<evidence type="ECO:0000256" key="10">
    <source>
        <dbReference type="ARBA" id="ARBA00022960"/>
    </source>
</evidence>
<comment type="caution">
    <text evidence="18">The sequence shown here is derived from an EMBL/GenBank/DDBJ whole genome shotgun (WGS) entry which is preliminary data.</text>
</comment>
<evidence type="ECO:0000256" key="15">
    <source>
        <dbReference type="ARBA" id="ARBA00048914"/>
    </source>
</evidence>
<dbReference type="NCBIfam" id="NF010480">
    <property type="entry name" value="PRK13905.1"/>
    <property type="match status" value="1"/>
</dbReference>
<dbReference type="RefSeq" id="WP_262400770.1">
    <property type="nucleotide sequence ID" value="NZ_JACRTB010000028.1"/>
</dbReference>
<dbReference type="PANTHER" id="PTHR21071">
    <property type="entry name" value="UDP-N-ACETYLENOLPYRUVOYLGLUCOSAMINE REDUCTASE"/>
    <property type="match status" value="1"/>
</dbReference>
<evidence type="ECO:0000256" key="14">
    <source>
        <dbReference type="ARBA" id="ARBA00023316"/>
    </source>
</evidence>
<evidence type="ECO:0000256" key="5">
    <source>
        <dbReference type="ARBA" id="ARBA00022490"/>
    </source>
</evidence>
<evidence type="ECO:0000256" key="12">
    <source>
        <dbReference type="ARBA" id="ARBA00023002"/>
    </source>
</evidence>
<evidence type="ECO:0000256" key="2">
    <source>
        <dbReference type="ARBA" id="ARBA00003921"/>
    </source>
</evidence>
<dbReference type="InterPro" id="IPR036635">
    <property type="entry name" value="MurB_C_sf"/>
</dbReference>
<keyword evidence="13 16" id="KW-0131">Cell cycle</keyword>
<keyword evidence="6 16" id="KW-0132">Cell division</keyword>
<evidence type="ECO:0000259" key="17">
    <source>
        <dbReference type="PROSITE" id="PS51387"/>
    </source>
</evidence>
<evidence type="ECO:0000256" key="6">
    <source>
        <dbReference type="ARBA" id="ARBA00022618"/>
    </source>
</evidence>
<dbReference type="PANTHER" id="PTHR21071:SF4">
    <property type="entry name" value="UDP-N-ACETYLENOLPYRUVOYLGLUCOSAMINE REDUCTASE"/>
    <property type="match status" value="1"/>
</dbReference>
<dbReference type="HAMAP" id="MF_00037">
    <property type="entry name" value="MurB"/>
    <property type="match status" value="1"/>
</dbReference>
<evidence type="ECO:0000256" key="3">
    <source>
        <dbReference type="ARBA" id="ARBA00004496"/>
    </source>
</evidence>
<dbReference type="InterPro" id="IPR016167">
    <property type="entry name" value="FAD-bd_PCMH_sub1"/>
</dbReference>
<keyword evidence="11 16" id="KW-0573">Peptidoglycan synthesis</keyword>
<keyword evidence="12 16" id="KW-0560">Oxidoreductase</keyword>
<keyword evidence="10 16" id="KW-0133">Cell shape</keyword>
<keyword evidence="5 16" id="KW-0963">Cytoplasm</keyword>
<evidence type="ECO:0000256" key="16">
    <source>
        <dbReference type="HAMAP-Rule" id="MF_00037"/>
    </source>
</evidence>
<dbReference type="NCBIfam" id="TIGR00179">
    <property type="entry name" value="murB"/>
    <property type="match status" value="1"/>
</dbReference>
<keyword evidence="9 16" id="KW-0521">NADP</keyword>
<dbReference type="EC" id="1.3.1.98" evidence="16"/>
<feature type="active site" description="Proton donor" evidence="16">
    <location>
        <position position="225"/>
    </location>
</feature>
<dbReference type="InterPro" id="IPR016169">
    <property type="entry name" value="FAD-bd_PCMH_sub2"/>
</dbReference>
<gene>
    <name evidence="16 18" type="primary">murB</name>
    <name evidence="18" type="ORF">H8717_13210</name>
</gene>
<dbReference type="InterPro" id="IPR011601">
    <property type="entry name" value="MurB_C"/>
</dbReference>
<comment type="similarity">
    <text evidence="16">Belongs to the MurB family.</text>
</comment>
<evidence type="ECO:0000313" key="19">
    <source>
        <dbReference type="Proteomes" id="UP000658131"/>
    </source>
</evidence>
<organism evidence="18 19">
    <name type="scientific">Yanshouia hominis</name>
    <dbReference type="NCBI Taxonomy" id="2763673"/>
    <lineage>
        <taxon>Bacteria</taxon>
        <taxon>Bacillati</taxon>
        <taxon>Bacillota</taxon>
        <taxon>Clostridia</taxon>
        <taxon>Eubacteriales</taxon>
        <taxon>Oscillospiraceae</taxon>
        <taxon>Yanshouia</taxon>
    </lineage>
</organism>
<keyword evidence="14 16" id="KW-0961">Cell wall biogenesis/degradation</keyword>
<dbReference type="Pfam" id="PF01565">
    <property type="entry name" value="FAD_binding_4"/>
    <property type="match status" value="1"/>
</dbReference>
<comment type="subcellular location">
    <subcellularLocation>
        <location evidence="3 16">Cytoplasm</location>
    </subcellularLocation>
</comment>
<evidence type="ECO:0000256" key="9">
    <source>
        <dbReference type="ARBA" id="ARBA00022857"/>
    </source>
</evidence>
<evidence type="ECO:0000256" key="8">
    <source>
        <dbReference type="ARBA" id="ARBA00022827"/>
    </source>
</evidence>
<dbReference type="InterPro" id="IPR006094">
    <property type="entry name" value="Oxid_FAD_bind_N"/>
</dbReference>
<comment type="catalytic activity">
    <reaction evidence="15 16">
        <text>UDP-N-acetyl-alpha-D-muramate + NADP(+) = UDP-N-acetyl-3-O-(1-carboxyvinyl)-alpha-D-glucosamine + NADPH + H(+)</text>
        <dbReference type="Rhea" id="RHEA:12248"/>
        <dbReference type="ChEBI" id="CHEBI:15378"/>
        <dbReference type="ChEBI" id="CHEBI:57783"/>
        <dbReference type="ChEBI" id="CHEBI:58349"/>
        <dbReference type="ChEBI" id="CHEBI:68483"/>
        <dbReference type="ChEBI" id="CHEBI:70757"/>
        <dbReference type="EC" id="1.3.1.98"/>
    </reaction>
</comment>
<dbReference type="SUPFAM" id="SSF56194">
    <property type="entry name" value="Uridine diphospho-N-Acetylenolpyruvylglucosamine reductase, MurB, C-terminal domain"/>
    <property type="match status" value="1"/>
</dbReference>
<dbReference type="PROSITE" id="PS51387">
    <property type="entry name" value="FAD_PCMH"/>
    <property type="match status" value="1"/>
</dbReference>
<dbReference type="InterPro" id="IPR003170">
    <property type="entry name" value="MurB"/>
</dbReference>
<evidence type="ECO:0000313" key="18">
    <source>
        <dbReference type="EMBL" id="MBC8577361.1"/>
    </source>
</evidence>
<keyword evidence="7 16" id="KW-0285">Flavoprotein</keyword>
<name>A0ABR7NLS7_9FIRM</name>
<evidence type="ECO:0000256" key="1">
    <source>
        <dbReference type="ARBA" id="ARBA00001974"/>
    </source>
</evidence>
<dbReference type="Pfam" id="PF02873">
    <property type="entry name" value="MurB_C"/>
    <property type="match status" value="1"/>
</dbReference>
<keyword evidence="19" id="KW-1185">Reference proteome</keyword>
<dbReference type="Gene3D" id="3.30.465.10">
    <property type="match status" value="1"/>
</dbReference>
<evidence type="ECO:0000256" key="7">
    <source>
        <dbReference type="ARBA" id="ARBA00022630"/>
    </source>
</evidence>
<keyword evidence="8 16" id="KW-0274">FAD</keyword>
<accession>A0ABR7NLS7</accession>
<protein>
    <recommendedName>
        <fullName evidence="16">UDP-N-acetylenolpyruvoylglucosamine reductase</fullName>
        <ecNumber evidence="16">1.3.1.98</ecNumber>
    </recommendedName>
    <alternativeName>
        <fullName evidence="16">UDP-N-acetylmuramate dehydrogenase</fullName>
    </alternativeName>
</protein>
<comment type="function">
    <text evidence="2 16">Cell wall formation.</text>
</comment>
<comment type="cofactor">
    <cofactor evidence="1 16">
        <name>FAD</name>
        <dbReference type="ChEBI" id="CHEBI:57692"/>
    </cofactor>
</comment>
<sequence length="305" mass="32485">MNRTERLKERLGALGCACLREEPMSQHTSFRIGGPAELFVSPSDREQTAAVLAACREQEMPFFLMGNGSNLLVADEGVRGVVIAFGAPMSRIARQGGALLAQAGATLSQLCRFAQQEGLSGLEFAWGIPGSVGGAVRMNAGAYGGETKDVVTRVEALSPEGEPFETDAAGVRFGYRTSRFAGGEIVCSAVFSLSPGNPEEIDARMAETLRKRVEKQPLDYPSAGSAFKRPKEGYAAALIDSCGLKGFSVGGARVSEKHAGFIINTGGATCRDVRELLERVRAEVFRQTGILLEPEVQLLGSRPEP</sequence>